<dbReference type="PANTHER" id="PTHR37984:SF5">
    <property type="entry name" value="PROTEIN NYNRIN-LIKE"/>
    <property type="match status" value="1"/>
</dbReference>
<dbReference type="Gene3D" id="3.30.420.10">
    <property type="entry name" value="Ribonuclease H-like superfamily/Ribonuclease H"/>
    <property type="match status" value="1"/>
</dbReference>
<dbReference type="InterPro" id="IPR050951">
    <property type="entry name" value="Retrovirus_Pol_polyprotein"/>
</dbReference>
<keyword evidence="4" id="KW-1185">Reference proteome</keyword>
<dbReference type="InterPro" id="IPR001584">
    <property type="entry name" value="Integrase_cat-core"/>
</dbReference>
<dbReference type="PROSITE" id="PS50994">
    <property type="entry name" value="INTEGRASE"/>
    <property type="match status" value="1"/>
</dbReference>
<sequence length="227" mass="25159">MGHNWLVLIDAYSKYPIIHQTTSTSSKATIQLLEEDFAHFGFPHTIVSDNATSFSSGEFQSWCQEHGITVILQGLRITQPRMGLRNAFRHQCTFAQGRQSQTTRAETTSSSSVAKVLHSYKAGTSVYAAYYGPRNDKDPRWVPAIVKKPLGARTILVHVCPRGPVWKRHIEQLRPRYVADQDADPGEVTIPESTTHPPPQNPAPSVVPDTTAQPPLQIPGPAEPMSR</sequence>
<dbReference type="EMBL" id="JAWDGP010000891">
    <property type="protein sequence ID" value="KAK3796323.1"/>
    <property type="molecule type" value="Genomic_DNA"/>
</dbReference>
<evidence type="ECO:0000313" key="3">
    <source>
        <dbReference type="EMBL" id="KAK3796323.1"/>
    </source>
</evidence>
<dbReference type="GO" id="GO:0003676">
    <property type="term" value="F:nucleic acid binding"/>
    <property type="evidence" value="ECO:0007669"/>
    <property type="project" value="InterPro"/>
</dbReference>
<protein>
    <recommendedName>
        <fullName evidence="2">Integrase catalytic domain-containing protein</fullName>
    </recommendedName>
</protein>
<dbReference type="SUPFAM" id="SSF53098">
    <property type="entry name" value="Ribonuclease H-like"/>
    <property type="match status" value="1"/>
</dbReference>
<evidence type="ECO:0000313" key="4">
    <source>
        <dbReference type="Proteomes" id="UP001283361"/>
    </source>
</evidence>
<dbReference type="Pfam" id="PF00665">
    <property type="entry name" value="rve"/>
    <property type="match status" value="1"/>
</dbReference>
<dbReference type="Proteomes" id="UP001283361">
    <property type="component" value="Unassembled WGS sequence"/>
</dbReference>
<proteinExistence type="predicted"/>
<comment type="caution">
    <text evidence="3">The sequence shown here is derived from an EMBL/GenBank/DDBJ whole genome shotgun (WGS) entry which is preliminary data.</text>
</comment>
<dbReference type="GO" id="GO:0015074">
    <property type="term" value="P:DNA integration"/>
    <property type="evidence" value="ECO:0007669"/>
    <property type="project" value="InterPro"/>
</dbReference>
<evidence type="ECO:0000256" key="1">
    <source>
        <dbReference type="SAM" id="MobiDB-lite"/>
    </source>
</evidence>
<dbReference type="InterPro" id="IPR012337">
    <property type="entry name" value="RNaseH-like_sf"/>
</dbReference>
<gene>
    <name evidence="3" type="ORF">RRG08_021346</name>
</gene>
<dbReference type="AlphaFoldDB" id="A0AAE1AYN7"/>
<reference evidence="3" key="1">
    <citation type="journal article" date="2023" name="G3 (Bethesda)">
        <title>A reference genome for the long-term kleptoplast-retaining sea slug Elysia crispata morphotype clarki.</title>
        <authorList>
            <person name="Eastman K.E."/>
            <person name="Pendleton A.L."/>
            <person name="Shaikh M.A."/>
            <person name="Suttiyut T."/>
            <person name="Ogas R."/>
            <person name="Tomko P."/>
            <person name="Gavelis G."/>
            <person name="Widhalm J.R."/>
            <person name="Wisecaver J.H."/>
        </authorList>
    </citation>
    <scope>NUCLEOTIDE SEQUENCE</scope>
    <source>
        <strain evidence="3">ECLA1</strain>
    </source>
</reference>
<dbReference type="PANTHER" id="PTHR37984">
    <property type="entry name" value="PROTEIN CBG26694"/>
    <property type="match status" value="1"/>
</dbReference>
<feature type="region of interest" description="Disordered" evidence="1">
    <location>
        <begin position="177"/>
        <end position="227"/>
    </location>
</feature>
<feature type="domain" description="Integrase catalytic" evidence="2">
    <location>
        <begin position="1"/>
        <end position="68"/>
    </location>
</feature>
<feature type="compositionally biased region" description="Pro residues" evidence="1">
    <location>
        <begin position="216"/>
        <end position="227"/>
    </location>
</feature>
<evidence type="ECO:0000259" key="2">
    <source>
        <dbReference type="PROSITE" id="PS50994"/>
    </source>
</evidence>
<organism evidence="3 4">
    <name type="scientific">Elysia crispata</name>
    <name type="common">lettuce slug</name>
    <dbReference type="NCBI Taxonomy" id="231223"/>
    <lineage>
        <taxon>Eukaryota</taxon>
        <taxon>Metazoa</taxon>
        <taxon>Spiralia</taxon>
        <taxon>Lophotrochozoa</taxon>
        <taxon>Mollusca</taxon>
        <taxon>Gastropoda</taxon>
        <taxon>Heterobranchia</taxon>
        <taxon>Euthyneura</taxon>
        <taxon>Panpulmonata</taxon>
        <taxon>Sacoglossa</taxon>
        <taxon>Placobranchoidea</taxon>
        <taxon>Plakobranchidae</taxon>
        <taxon>Elysia</taxon>
    </lineage>
</organism>
<name>A0AAE1AYN7_9GAST</name>
<accession>A0AAE1AYN7</accession>
<dbReference type="InterPro" id="IPR036397">
    <property type="entry name" value="RNaseH_sf"/>
</dbReference>